<accession>B8BVS8</accession>
<organism evidence="3 4">
    <name type="scientific">Thalassiosira pseudonana</name>
    <name type="common">Marine diatom</name>
    <name type="synonym">Cyclotella nana</name>
    <dbReference type="NCBI Taxonomy" id="35128"/>
    <lineage>
        <taxon>Eukaryota</taxon>
        <taxon>Sar</taxon>
        <taxon>Stramenopiles</taxon>
        <taxon>Ochrophyta</taxon>
        <taxon>Bacillariophyta</taxon>
        <taxon>Coscinodiscophyceae</taxon>
        <taxon>Thalassiosirophycidae</taxon>
        <taxon>Thalassiosirales</taxon>
        <taxon>Thalassiosiraceae</taxon>
        <taxon>Thalassiosira</taxon>
    </lineage>
</organism>
<name>B8BVS8_THAPS</name>
<dbReference type="OMA" id="RRSACIC"/>
<dbReference type="PaxDb" id="35128-Thaps2941"/>
<reference evidence="3 4" key="1">
    <citation type="journal article" date="2004" name="Science">
        <title>The genome of the diatom Thalassiosira pseudonana: ecology, evolution, and metabolism.</title>
        <authorList>
            <person name="Armbrust E.V."/>
            <person name="Berges J.A."/>
            <person name="Bowler C."/>
            <person name="Green B.R."/>
            <person name="Martinez D."/>
            <person name="Putnam N.H."/>
            <person name="Zhou S."/>
            <person name="Allen A.E."/>
            <person name="Apt K.E."/>
            <person name="Bechner M."/>
            <person name="Brzezinski M.A."/>
            <person name="Chaal B.K."/>
            <person name="Chiovitti A."/>
            <person name="Davis A.K."/>
            <person name="Demarest M.S."/>
            <person name="Detter J.C."/>
            <person name="Glavina T."/>
            <person name="Goodstein D."/>
            <person name="Hadi M.Z."/>
            <person name="Hellsten U."/>
            <person name="Hildebrand M."/>
            <person name="Jenkins B.D."/>
            <person name="Jurka J."/>
            <person name="Kapitonov V.V."/>
            <person name="Kroger N."/>
            <person name="Lau W.W."/>
            <person name="Lane T.W."/>
            <person name="Larimer F.W."/>
            <person name="Lippmeier J.C."/>
            <person name="Lucas S."/>
            <person name="Medina M."/>
            <person name="Montsant A."/>
            <person name="Obornik M."/>
            <person name="Parker M.S."/>
            <person name="Palenik B."/>
            <person name="Pazour G.J."/>
            <person name="Richardson P.M."/>
            <person name="Rynearson T.A."/>
            <person name="Saito M.A."/>
            <person name="Schwartz D.C."/>
            <person name="Thamatrakoln K."/>
            <person name="Valentin K."/>
            <person name="Vardi A."/>
            <person name="Wilkerson F.P."/>
            <person name="Rokhsar D.S."/>
        </authorList>
    </citation>
    <scope>NUCLEOTIDE SEQUENCE [LARGE SCALE GENOMIC DNA]</scope>
    <source>
        <strain evidence="3 4">CCMP1335</strain>
    </source>
</reference>
<dbReference type="PANTHER" id="PTHR33683:SF46">
    <property type="entry name" value="SUSHI DOMAIN-CONTAINING PROTEIN"/>
    <property type="match status" value="1"/>
</dbReference>
<dbReference type="eggNOG" id="ENOG502QYJB">
    <property type="taxonomic scope" value="Eukaryota"/>
</dbReference>
<feature type="region of interest" description="Disordered" evidence="1">
    <location>
        <begin position="1322"/>
        <end position="1402"/>
    </location>
</feature>
<feature type="compositionally biased region" description="Polar residues" evidence="1">
    <location>
        <begin position="710"/>
        <end position="732"/>
    </location>
</feature>
<feature type="transmembrane region" description="Helical" evidence="2">
    <location>
        <begin position="81"/>
        <end position="104"/>
    </location>
</feature>
<reference evidence="3 4" key="2">
    <citation type="journal article" date="2008" name="Nature">
        <title>The Phaeodactylum genome reveals the evolutionary history of diatom genomes.</title>
        <authorList>
            <person name="Bowler C."/>
            <person name="Allen A.E."/>
            <person name="Badger J.H."/>
            <person name="Grimwood J."/>
            <person name="Jabbari K."/>
            <person name="Kuo A."/>
            <person name="Maheswari U."/>
            <person name="Martens C."/>
            <person name="Maumus F."/>
            <person name="Otillar R.P."/>
            <person name="Rayko E."/>
            <person name="Salamov A."/>
            <person name="Vandepoele K."/>
            <person name="Beszteri B."/>
            <person name="Gruber A."/>
            <person name="Heijde M."/>
            <person name="Katinka M."/>
            <person name="Mock T."/>
            <person name="Valentin K."/>
            <person name="Verret F."/>
            <person name="Berges J.A."/>
            <person name="Brownlee C."/>
            <person name="Cadoret J.P."/>
            <person name="Chiovitti A."/>
            <person name="Choi C.J."/>
            <person name="Coesel S."/>
            <person name="De Martino A."/>
            <person name="Detter J.C."/>
            <person name="Durkin C."/>
            <person name="Falciatore A."/>
            <person name="Fournet J."/>
            <person name="Haruta M."/>
            <person name="Huysman M.J."/>
            <person name="Jenkins B.D."/>
            <person name="Jiroutova K."/>
            <person name="Jorgensen R.E."/>
            <person name="Joubert Y."/>
            <person name="Kaplan A."/>
            <person name="Kroger N."/>
            <person name="Kroth P.G."/>
            <person name="La Roche J."/>
            <person name="Lindquist E."/>
            <person name="Lommer M."/>
            <person name="Martin-Jezequel V."/>
            <person name="Lopez P.J."/>
            <person name="Lucas S."/>
            <person name="Mangogna M."/>
            <person name="McGinnis K."/>
            <person name="Medlin L.K."/>
            <person name="Montsant A."/>
            <person name="Oudot-Le Secq M.P."/>
            <person name="Napoli C."/>
            <person name="Obornik M."/>
            <person name="Parker M.S."/>
            <person name="Petit J.L."/>
            <person name="Porcel B.M."/>
            <person name="Poulsen N."/>
            <person name="Robison M."/>
            <person name="Rychlewski L."/>
            <person name="Rynearson T.A."/>
            <person name="Schmutz J."/>
            <person name="Shapiro H."/>
            <person name="Siaut M."/>
            <person name="Stanley M."/>
            <person name="Sussman M.R."/>
            <person name="Taylor A.R."/>
            <person name="Vardi A."/>
            <person name="von Dassow P."/>
            <person name="Vyverman W."/>
            <person name="Willis A."/>
            <person name="Wyrwicz L.S."/>
            <person name="Rokhsar D.S."/>
            <person name="Weissenbach J."/>
            <person name="Armbrust E.V."/>
            <person name="Green B.R."/>
            <person name="Van de Peer Y."/>
            <person name="Grigoriev I.V."/>
        </authorList>
    </citation>
    <scope>NUCLEOTIDE SEQUENCE [LARGE SCALE GENOMIC DNA]</scope>
    <source>
        <strain evidence="3 4">CCMP1335</strain>
    </source>
</reference>
<dbReference type="EMBL" id="CM000639">
    <property type="protein sequence ID" value="EED94987.1"/>
    <property type="molecule type" value="Genomic_DNA"/>
</dbReference>
<keyword evidence="2" id="KW-0472">Membrane</keyword>
<keyword evidence="4" id="KW-1185">Reference proteome</keyword>
<keyword evidence="2" id="KW-0812">Transmembrane</keyword>
<dbReference type="InParanoid" id="B8BVS8"/>
<sequence length="1402" mass="151391">MQSSPLELATDIRKATFRRTSSDLMEGHYPHPRQFFFGAGDKVHPLQQQQQQNVVGRSETGDDKSTGSSQSRRRGGGGGWFTIKQLTIFIILIMIAIAVMIIVANTKPTDEEYKQDVLRDANGELLKGGTTSPSKTPLSKLPTVSSLYDLPTIQPSSDDSSPSTLLIDACFCGGTILIGTSANGGEESLGTISQQDPTNSNPISYQCTLNSAIYIDSPMTICISISNHEDDREYDVQLSLLNVTHELSGTKFQVVIPFESKIANADSNTTYQPTIAMSPWAPVSTNTEQTLMVFRLERLLHVWFGDEFMTGENTVDVDGRLWIKSWVATDVERLFDGHSMIEGGKNAQSTSAVASAGGSILSQSTEDFHLTAELLAPPTMAPSNLHNTNQLYIIDACICDSNNTCYEEGSYVMYRSLTTILRICLIPQQHVGGEAALVTIQWASYLRLQKEGEYGFPFDVINDKYISPLATFELVPGDNATEGNIAVITVDLFPEHFFDPSDVVVTGIADVNSTIPTTSDLFGDDAQPPNTTMQHVLFDTVVKIVDVPSAMPSAAPSIQSAVVACRCSDDEQYRCLDEEPMVKYRRNSDHSPDVHICIKIRDIGSGALITELSLLQIDQERTDLSLSLIGEGSHTRSFLSYQLAFLGGGALVTITINQLSMFYEAVPPMPNVVVWGIALVGDDASRERFSVSIPLEIAEHDEVVPCPSCPSMTPSESSLPTRTSMPSSDPTASAVPSVTSVGILACLCDPLLVSERSDGCVTKYLSQEDNIISVCLRSRPASEELTELNLVLISQQYIDGISRHDILVEGGLVKDNIATSVVYDDEYHRSVIVTSVIGQQFFDDVQTGQYKATMQGFAVLTASNGHRHDSPFDVEFYLEAPTISSSPSGLGSLNPISLINGPERGVEVWSCLCNPVDMMCTTNLLTRRNNNSAVCTFSTREIVEVKVLIYQREDSASHSVVVNGSPMDDTTIVINETKSAVVTVLPDYFFDGVDTINDGKAIGIVLLRTGDSGGISEVGFYADYQLADLSQPLPTVSPSAFPSSSASPTELKPDGVEACQCDVLNRCAEEPLFQSSPYVRLCLLAQPQTSEFIGIIVLVFADPNTSNKTPIITDNVPSDNSTIVFIDENNERRHVVETVVPKHFFDNSAQYIVANGIVSIMAIGDGGGFKRDFPFSTTVSLLSGPSSAPSEPPTASSGPTLNPSEDQTINFEYCACDADNKCNDAILTSFNQMIKVCLFASPSNVEIIVTYVNVDTLEVQRNHKDNTVVLAGELLQEFFNGASQDVYSIVGKVDLINTNYQTKVGEAGIVFPVTFVSLVVPGTSSSSPTESPSSKSPAAAPTSLPTQLVTTMPAQPATNSPTTAQPSKGATSAPSKRPSSPPSNHSISKSPTKNPSIPPTKV</sequence>
<dbReference type="Proteomes" id="UP000001449">
    <property type="component" value="Chromosome 2"/>
</dbReference>
<feature type="compositionally biased region" description="Low complexity" evidence="1">
    <location>
        <begin position="1322"/>
        <end position="1346"/>
    </location>
</feature>
<dbReference type="HOGENOM" id="CLU_254265_0_0_1"/>
<dbReference type="GeneID" id="7452910"/>
<feature type="region of interest" description="Disordered" evidence="1">
    <location>
        <begin position="706"/>
        <end position="732"/>
    </location>
</feature>
<keyword evidence="2" id="KW-1133">Transmembrane helix</keyword>
<proteinExistence type="predicted"/>
<feature type="region of interest" description="Disordered" evidence="1">
    <location>
        <begin position="46"/>
        <end position="76"/>
    </location>
</feature>
<evidence type="ECO:0000256" key="2">
    <source>
        <dbReference type="SAM" id="Phobius"/>
    </source>
</evidence>
<feature type="compositionally biased region" description="Polar residues" evidence="1">
    <location>
        <begin position="1347"/>
        <end position="1370"/>
    </location>
</feature>
<evidence type="ECO:0000256" key="1">
    <source>
        <dbReference type="SAM" id="MobiDB-lite"/>
    </source>
</evidence>
<gene>
    <name evidence="3" type="ORF">THAPSDRAFT_2941</name>
</gene>
<dbReference type="PANTHER" id="PTHR33683">
    <property type="entry name" value="1, PUTATIVE-RELATED"/>
    <property type="match status" value="1"/>
</dbReference>
<dbReference type="KEGG" id="tps:THAPSDRAFT_2941"/>
<protein>
    <submittedName>
        <fullName evidence="3">Uncharacterized protein</fullName>
    </submittedName>
</protein>
<feature type="compositionally biased region" description="Low complexity" evidence="1">
    <location>
        <begin position="1372"/>
        <end position="1391"/>
    </location>
</feature>
<evidence type="ECO:0000313" key="3">
    <source>
        <dbReference type="EMBL" id="EED94987.1"/>
    </source>
</evidence>
<evidence type="ECO:0000313" key="4">
    <source>
        <dbReference type="Proteomes" id="UP000001449"/>
    </source>
</evidence>
<dbReference type="RefSeq" id="XP_002287544.1">
    <property type="nucleotide sequence ID" value="XM_002287508.1"/>
</dbReference>